<evidence type="ECO:0000256" key="1">
    <source>
        <dbReference type="ARBA" id="ARBA00004123"/>
    </source>
</evidence>
<name>A0AAN8VTR8_9MAGN</name>
<dbReference type="InterPro" id="IPR026896">
    <property type="entry name" value="CSTF_C"/>
</dbReference>
<organism evidence="6 7">
    <name type="scientific">Dillenia turbinata</name>
    <dbReference type="NCBI Taxonomy" id="194707"/>
    <lineage>
        <taxon>Eukaryota</taxon>
        <taxon>Viridiplantae</taxon>
        <taxon>Streptophyta</taxon>
        <taxon>Embryophyta</taxon>
        <taxon>Tracheophyta</taxon>
        <taxon>Spermatophyta</taxon>
        <taxon>Magnoliopsida</taxon>
        <taxon>eudicotyledons</taxon>
        <taxon>Gunneridae</taxon>
        <taxon>Pentapetalae</taxon>
        <taxon>Dilleniales</taxon>
        <taxon>Dilleniaceae</taxon>
        <taxon>Dillenia</taxon>
    </lineage>
</organism>
<evidence type="ECO:0000313" key="7">
    <source>
        <dbReference type="Proteomes" id="UP001370490"/>
    </source>
</evidence>
<keyword evidence="2" id="KW-0539">Nucleus</keyword>
<dbReference type="GO" id="GO:0031124">
    <property type="term" value="P:mRNA 3'-end processing"/>
    <property type="evidence" value="ECO:0007669"/>
    <property type="project" value="InterPro"/>
</dbReference>
<dbReference type="FunFam" id="1.25.40.630:FF:000002">
    <property type="entry name" value="Cleavage stimulating factor 64"/>
    <property type="match status" value="1"/>
</dbReference>
<dbReference type="InterPro" id="IPR038192">
    <property type="entry name" value="CSTF_C_sf"/>
</dbReference>
<dbReference type="InterPro" id="IPR025742">
    <property type="entry name" value="CSTF2_hinge"/>
</dbReference>
<protein>
    <submittedName>
        <fullName evidence="6">Cleavage stimulation factor subunit 2, hinge domain</fullName>
    </submittedName>
</protein>
<accession>A0AAN8VTR8</accession>
<feature type="region of interest" description="Disordered" evidence="4">
    <location>
        <begin position="84"/>
        <end position="103"/>
    </location>
</feature>
<evidence type="ECO:0000313" key="6">
    <source>
        <dbReference type="EMBL" id="KAK6940085.1"/>
    </source>
</evidence>
<dbReference type="SMART" id="SM00360">
    <property type="entry name" value="RRM"/>
    <property type="match status" value="1"/>
</dbReference>
<dbReference type="Pfam" id="PF00076">
    <property type="entry name" value="RRM_1"/>
    <property type="match status" value="1"/>
</dbReference>
<dbReference type="GO" id="GO:0005847">
    <property type="term" value="C:mRNA cleavage and polyadenylation specificity factor complex"/>
    <property type="evidence" value="ECO:0007669"/>
    <property type="project" value="TreeGrafter"/>
</dbReference>
<dbReference type="PROSITE" id="PS50102">
    <property type="entry name" value="RRM"/>
    <property type="match status" value="1"/>
</dbReference>
<dbReference type="Proteomes" id="UP001370490">
    <property type="component" value="Unassembled WGS sequence"/>
</dbReference>
<feature type="domain" description="RRM" evidence="5">
    <location>
        <begin position="7"/>
        <end position="85"/>
    </location>
</feature>
<gene>
    <name evidence="6" type="ORF">RJ641_029616</name>
</gene>
<keyword evidence="7" id="KW-1185">Reference proteome</keyword>
<keyword evidence="3" id="KW-0694">RNA-binding</keyword>
<dbReference type="GO" id="GO:0003729">
    <property type="term" value="F:mRNA binding"/>
    <property type="evidence" value="ECO:0007669"/>
    <property type="project" value="TreeGrafter"/>
</dbReference>
<dbReference type="PANTHER" id="PTHR45735:SF2">
    <property type="entry name" value="CLEAVAGE STIMULATION FACTOR SUBUNIT 2"/>
    <property type="match status" value="1"/>
</dbReference>
<feature type="compositionally biased region" description="Basic and acidic residues" evidence="4">
    <location>
        <begin position="84"/>
        <end position="96"/>
    </location>
</feature>
<dbReference type="Pfam" id="PF14327">
    <property type="entry name" value="CSTF2_hinge"/>
    <property type="match status" value="1"/>
</dbReference>
<comment type="subcellular location">
    <subcellularLocation>
        <location evidence="1">Nucleus</location>
    </subcellularLocation>
</comment>
<dbReference type="AlphaFoldDB" id="A0AAN8VTR8"/>
<evidence type="ECO:0000256" key="3">
    <source>
        <dbReference type="PROSITE-ProRule" id="PRU00176"/>
    </source>
</evidence>
<proteinExistence type="predicted"/>
<dbReference type="Gene3D" id="1.10.20.70">
    <property type="entry name" value="Transcription termination and cleavage factor, C-terminal domain"/>
    <property type="match status" value="1"/>
</dbReference>
<dbReference type="InterPro" id="IPR012677">
    <property type="entry name" value="Nucleotide-bd_a/b_plait_sf"/>
</dbReference>
<sequence length="563" mass="60659">MANSQHRCVFVGNIPYDATEEQLIQICEEVGPVVSFRLVIDRETGKPKGYGFCEYKDEETALSARRNLQGYEINGRQLRVDFAENDKGADRNREQGRGGPGLAANVDARQVGLSASHRDSTLFQPMGLPVAMTAASVMAGALGGSQVATRTHQTGIQSQSAMGSDPLTLHLAKMSRGQLNQIMSELKAMTMHNRELARQLLLENPQLPKALFQAEIMLGMVTPQMLQNSNIRQVSGPHSLSLGQDRQQGLQPSVQTHPGLPPLAQNKVQFGMLPKVPEAQVPAASQPSLGHNPLSTLSQILSQPQIQFPQLAPNQASLHATSPVRLGISAIPSVRPQPLSNLSVGPPMQALPISSALKQQIQTPLPQQLGPSGAANVGHNIQTVIPNTAIPSSHSIHPSMADQSFQPGSSILPGISEKLNRDADRAAQIRDDPAWVQRFNSQSNLASGLSEKAKLVRDAPEPINRPSKLIKLDDGRNSIPVGALNGSTVIQPRFSQFSGVGPSSANHFAKAEEPSASDKQVPQLPPEVESALLEQVMKLTPEQLSSLPPEQQQQVLQLQQMLR</sequence>
<dbReference type="EMBL" id="JBAMMX010000005">
    <property type="protein sequence ID" value="KAK6940085.1"/>
    <property type="molecule type" value="Genomic_DNA"/>
</dbReference>
<dbReference type="Pfam" id="PF14304">
    <property type="entry name" value="CSTF_C"/>
    <property type="match status" value="1"/>
</dbReference>
<dbReference type="PANTHER" id="PTHR45735">
    <property type="entry name" value="CLEAVAGE STIMULATION FACTOR SUBUNIT 2"/>
    <property type="match status" value="1"/>
</dbReference>
<comment type="caution">
    <text evidence="6">The sequence shown here is derived from an EMBL/GenBank/DDBJ whole genome shotgun (WGS) entry which is preliminary data.</text>
</comment>
<evidence type="ECO:0000256" key="4">
    <source>
        <dbReference type="SAM" id="MobiDB-lite"/>
    </source>
</evidence>
<dbReference type="Gene3D" id="1.25.40.630">
    <property type="match status" value="1"/>
</dbReference>
<dbReference type="CDD" id="cd12398">
    <property type="entry name" value="RRM_CSTF2_RNA15_like"/>
    <property type="match status" value="1"/>
</dbReference>
<dbReference type="InterPro" id="IPR035979">
    <property type="entry name" value="RBD_domain_sf"/>
</dbReference>
<feature type="region of interest" description="Disordered" evidence="4">
    <location>
        <begin position="500"/>
        <end position="526"/>
    </location>
</feature>
<dbReference type="InterPro" id="IPR000504">
    <property type="entry name" value="RRM_dom"/>
</dbReference>
<evidence type="ECO:0000256" key="2">
    <source>
        <dbReference type="ARBA" id="ARBA00023242"/>
    </source>
</evidence>
<dbReference type="SUPFAM" id="SSF54928">
    <property type="entry name" value="RNA-binding domain, RBD"/>
    <property type="match status" value="1"/>
</dbReference>
<dbReference type="FunFam" id="3.30.70.330:FF:000378">
    <property type="entry name" value="Cleavage stimulating factor 64"/>
    <property type="match status" value="1"/>
</dbReference>
<dbReference type="Gene3D" id="3.30.70.330">
    <property type="match status" value="1"/>
</dbReference>
<reference evidence="6 7" key="1">
    <citation type="submission" date="2023-12" db="EMBL/GenBank/DDBJ databases">
        <title>A high-quality genome assembly for Dillenia turbinata (Dilleniales).</title>
        <authorList>
            <person name="Chanderbali A."/>
        </authorList>
    </citation>
    <scope>NUCLEOTIDE SEQUENCE [LARGE SCALE GENOMIC DNA]</scope>
    <source>
        <strain evidence="6">LSX21</strain>
        <tissue evidence="6">Leaf</tissue>
    </source>
</reference>
<evidence type="ECO:0000259" key="5">
    <source>
        <dbReference type="PROSITE" id="PS50102"/>
    </source>
</evidence>